<accession>A0ABW3Z425</accession>
<protein>
    <submittedName>
        <fullName evidence="2">AsmA-like C-terminal region-containing protein</fullName>
    </submittedName>
</protein>
<dbReference type="EMBL" id="JBHTMX010000011">
    <property type="protein sequence ID" value="MFD1331019.1"/>
    <property type="molecule type" value="Genomic_DNA"/>
</dbReference>
<sequence length="99" mass="10048">RALALLGLGGRIEVRTAEGSVTVAGGVARTEDLRLGGPSAELRLAGDANLTSGRLNLAGVLAVTDGGAIPARVRGRIDDPKLRLDPLGSDRRSDATPAP</sequence>
<feature type="non-terminal residue" evidence="2">
    <location>
        <position position="1"/>
    </location>
</feature>
<gene>
    <name evidence="2" type="ORF">ACFQ4O_03310</name>
</gene>
<reference evidence="3" key="1">
    <citation type="journal article" date="2019" name="Int. J. Syst. Evol. Microbiol.">
        <title>The Global Catalogue of Microorganisms (GCM) 10K type strain sequencing project: providing services to taxonomists for standard genome sequencing and annotation.</title>
        <authorList>
            <consortium name="The Broad Institute Genomics Platform"/>
            <consortium name="The Broad Institute Genome Sequencing Center for Infectious Disease"/>
            <person name="Wu L."/>
            <person name="Ma J."/>
        </authorList>
    </citation>
    <scope>NUCLEOTIDE SEQUENCE [LARGE SCALE GENOMIC DNA]</scope>
    <source>
        <strain evidence="3">CCUG 61696</strain>
    </source>
</reference>
<name>A0ABW3Z425_9HYPH</name>
<dbReference type="RefSeq" id="WP_378774221.1">
    <property type="nucleotide sequence ID" value="NZ_JBHTMX010000011.1"/>
</dbReference>
<evidence type="ECO:0000256" key="1">
    <source>
        <dbReference type="SAM" id="MobiDB-lite"/>
    </source>
</evidence>
<keyword evidence="3" id="KW-1185">Reference proteome</keyword>
<proteinExistence type="predicted"/>
<evidence type="ECO:0000313" key="3">
    <source>
        <dbReference type="Proteomes" id="UP001597171"/>
    </source>
</evidence>
<feature type="region of interest" description="Disordered" evidence="1">
    <location>
        <begin position="79"/>
        <end position="99"/>
    </location>
</feature>
<comment type="caution">
    <text evidence="2">The sequence shown here is derived from an EMBL/GenBank/DDBJ whole genome shotgun (WGS) entry which is preliminary data.</text>
</comment>
<organism evidence="2 3">
    <name type="scientific">Methylopila musalis</name>
    <dbReference type="NCBI Taxonomy" id="1134781"/>
    <lineage>
        <taxon>Bacteria</taxon>
        <taxon>Pseudomonadati</taxon>
        <taxon>Pseudomonadota</taxon>
        <taxon>Alphaproteobacteria</taxon>
        <taxon>Hyphomicrobiales</taxon>
        <taxon>Methylopilaceae</taxon>
        <taxon>Methylopila</taxon>
    </lineage>
</organism>
<dbReference type="Proteomes" id="UP001597171">
    <property type="component" value="Unassembled WGS sequence"/>
</dbReference>
<evidence type="ECO:0000313" key="2">
    <source>
        <dbReference type="EMBL" id="MFD1331019.1"/>
    </source>
</evidence>